<dbReference type="AlphaFoldDB" id="A0A221NUS7"/>
<reference evidence="1 2" key="1">
    <citation type="submission" date="2017-07" db="EMBL/GenBank/DDBJ databases">
        <title>Genome sequence of Streptomyces pluripotens MUSC 137T.</title>
        <authorList>
            <person name="Ser H.-L."/>
            <person name="Lee L.-H."/>
        </authorList>
    </citation>
    <scope>NUCLEOTIDE SEQUENCE [LARGE SCALE GENOMIC DNA]</scope>
    <source>
        <strain evidence="1 2">MUSC 137</strain>
    </source>
</reference>
<proteinExistence type="predicted"/>
<dbReference type="OrthoDB" id="4322930at2"/>
<dbReference type="Proteomes" id="UP000031501">
    <property type="component" value="Chromosome"/>
</dbReference>
<dbReference type="RefSeq" id="WP_043434044.1">
    <property type="nucleotide sequence ID" value="NZ_CP021080.1"/>
</dbReference>
<protein>
    <submittedName>
        <fullName evidence="1">Uncharacterized protein</fullName>
    </submittedName>
</protein>
<sequence>MSTTTHTAVAIPLGLLESKTITVLVDSFQAAFVAAYGEEKQRKQIAKARLLATLRGLDEFRHSEHEREYRPA</sequence>
<keyword evidence="2" id="KW-1185">Reference proteome</keyword>
<dbReference type="KEGG" id="splu:LK06_004430"/>
<dbReference type="EMBL" id="CP022433">
    <property type="protein sequence ID" value="ASN23576.1"/>
    <property type="molecule type" value="Genomic_DNA"/>
</dbReference>
<name>A0A221NUS7_9ACTN</name>
<accession>A0A221NUS7</accession>
<organism evidence="1 2">
    <name type="scientific">Streptomyces pluripotens</name>
    <dbReference type="NCBI Taxonomy" id="1355015"/>
    <lineage>
        <taxon>Bacteria</taxon>
        <taxon>Bacillati</taxon>
        <taxon>Actinomycetota</taxon>
        <taxon>Actinomycetes</taxon>
        <taxon>Kitasatosporales</taxon>
        <taxon>Streptomycetaceae</taxon>
        <taxon>Streptomyces</taxon>
    </lineage>
</organism>
<gene>
    <name evidence="1" type="ORF">LK07_05515</name>
</gene>
<evidence type="ECO:0000313" key="2">
    <source>
        <dbReference type="Proteomes" id="UP000031501"/>
    </source>
</evidence>
<evidence type="ECO:0000313" key="1">
    <source>
        <dbReference type="EMBL" id="ASN23576.1"/>
    </source>
</evidence>